<feature type="domain" description="SnoaL-like" evidence="1">
    <location>
        <begin position="26"/>
        <end position="109"/>
    </location>
</feature>
<dbReference type="KEGG" id="ima:PO878_21355"/>
<evidence type="ECO:0000313" key="2">
    <source>
        <dbReference type="EMBL" id="WCO67041.1"/>
    </source>
</evidence>
<accession>A0AAF0BRN9</accession>
<dbReference type="RefSeq" id="WP_272736563.1">
    <property type="nucleotide sequence ID" value="NZ_CP116942.1"/>
</dbReference>
<dbReference type="Proteomes" id="UP001216390">
    <property type="component" value="Chromosome"/>
</dbReference>
<keyword evidence="3" id="KW-1185">Reference proteome</keyword>
<organism evidence="2 3">
    <name type="scientific">Iamia majanohamensis</name>
    <dbReference type="NCBI Taxonomy" id="467976"/>
    <lineage>
        <taxon>Bacteria</taxon>
        <taxon>Bacillati</taxon>
        <taxon>Actinomycetota</taxon>
        <taxon>Acidimicrobiia</taxon>
        <taxon>Acidimicrobiales</taxon>
        <taxon>Iamiaceae</taxon>
        <taxon>Iamia</taxon>
    </lineage>
</organism>
<dbReference type="InterPro" id="IPR032710">
    <property type="entry name" value="NTF2-like_dom_sf"/>
</dbReference>
<dbReference type="Gene3D" id="3.10.450.50">
    <property type="match status" value="1"/>
</dbReference>
<proteinExistence type="predicted"/>
<dbReference type="AlphaFoldDB" id="A0AAF0BRN9"/>
<dbReference type="Pfam" id="PF12680">
    <property type="entry name" value="SnoaL_2"/>
    <property type="match status" value="1"/>
</dbReference>
<reference evidence="2" key="1">
    <citation type="submission" date="2023-01" db="EMBL/GenBank/DDBJ databases">
        <title>The diversity of Class Acidimicrobiia in South China Sea sediment environments and the proposal of Iamia marina sp. nov., a novel species of the genus Iamia.</title>
        <authorList>
            <person name="He Y."/>
            <person name="Tian X."/>
        </authorList>
    </citation>
    <scope>NUCLEOTIDE SEQUENCE</scope>
    <source>
        <strain evidence="2">DSM 19957</strain>
    </source>
</reference>
<protein>
    <submittedName>
        <fullName evidence="2">Nuclear transport factor 2 family protein</fullName>
    </submittedName>
</protein>
<dbReference type="InterPro" id="IPR037401">
    <property type="entry name" value="SnoaL-like"/>
</dbReference>
<evidence type="ECO:0000259" key="1">
    <source>
        <dbReference type="Pfam" id="PF12680"/>
    </source>
</evidence>
<dbReference type="EMBL" id="CP116942">
    <property type="protein sequence ID" value="WCO67041.1"/>
    <property type="molecule type" value="Genomic_DNA"/>
</dbReference>
<sequence length="163" mass="17951">MSHSREEVEAAVLAYIATRDRIDAGEGTWADLAVHFTDDAVFIDPAWGRCEGLEEMRRTVFGAAMDGLEGWTFPTDFFVIDGDTVVVKWRQVIPGTDGRSHEQSGISTLLYAGDGRFRYEEDLLNMAHVMEGIVASGYQPPEGKAWPVPPAEIDRDFSVPGSA</sequence>
<name>A0AAF0BRN9_9ACTN</name>
<evidence type="ECO:0000313" key="3">
    <source>
        <dbReference type="Proteomes" id="UP001216390"/>
    </source>
</evidence>
<dbReference type="SUPFAM" id="SSF54427">
    <property type="entry name" value="NTF2-like"/>
    <property type="match status" value="1"/>
</dbReference>
<gene>
    <name evidence="2" type="ORF">PO878_21355</name>
</gene>